<dbReference type="InterPro" id="IPR002110">
    <property type="entry name" value="Ankyrin_rpt"/>
</dbReference>
<dbReference type="PANTHER" id="PTHR24186:SF53">
    <property type="entry name" value="PGG DOMAIN-CONTAINING PROTEIN"/>
    <property type="match status" value="1"/>
</dbReference>
<organism evidence="4 5">
    <name type="scientific">Vitis vinifera</name>
    <name type="common">Grape</name>
    <dbReference type="NCBI Taxonomy" id="29760"/>
    <lineage>
        <taxon>Eukaryota</taxon>
        <taxon>Viridiplantae</taxon>
        <taxon>Streptophyta</taxon>
        <taxon>Embryophyta</taxon>
        <taxon>Tracheophyta</taxon>
        <taxon>Spermatophyta</taxon>
        <taxon>Magnoliopsida</taxon>
        <taxon>eudicotyledons</taxon>
        <taxon>Gunneridae</taxon>
        <taxon>Pentapetalae</taxon>
        <taxon>rosids</taxon>
        <taxon>Vitales</taxon>
        <taxon>Vitaceae</taxon>
        <taxon>Viteae</taxon>
        <taxon>Vitis</taxon>
    </lineage>
</organism>
<dbReference type="PROSITE" id="PS50297">
    <property type="entry name" value="ANK_REP_REGION"/>
    <property type="match status" value="1"/>
</dbReference>
<dbReference type="InterPro" id="IPR036770">
    <property type="entry name" value="Ankyrin_rpt-contain_sf"/>
</dbReference>
<dbReference type="PANTHER" id="PTHR24186">
    <property type="entry name" value="PROTEIN PHOSPHATASE 1 REGULATORY SUBUNIT"/>
    <property type="match status" value="1"/>
</dbReference>
<evidence type="ECO:0000256" key="3">
    <source>
        <dbReference type="PROSITE-ProRule" id="PRU00023"/>
    </source>
</evidence>
<evidence type="ECO:0000313" key="5">
    <source>
        <dbReference type="Proteomes" id="UP000288805"/>
    </source>
</evidence>
<dbReference type="Pfam" id="PF12796">
    <property type="entry name" value="Ank_2"/>
    <property type="match status" value="2"/>
</dbReference>
<comment type="caution">
    <text evidence="4">The sequence shown here is derived from an EMBL/GenBank/DDBJ whole genome shotgun (WGS) entry which is preliminary data.</text>
</comment>
<dbReference type="Proteomes" id="UP000288805">
    <property type="component" value="Unassembled WGS sequence"/>
</dbReference>
<dbReference type="SMART" id="SM00248">
    <property type="entry name" value="ANK"/>
    <property type="match status" value="2"/>
</dbReference>
<dbReference type="AlphaFoldDB" id="A0A438GKX5"/>
<dbReference type="Gene3D" id="1.25.40.20">
    <property type="entry name" value="Ankyrin repeat-containing domain"/>
    <property type="match status" value="2"/>
</dbReference>
<feature type="repeat" description="ANK" evidence="3">
    <location>
        <begin position="49"/>
        <end position="75"/>
    </location>
</feature>
<dbReference type="PROSITE" id="PS50088">
    <property type="entry name" value="ANK_REPEAT"/>
    <property type="match status" value="1"/>
</dbReference>
<reference evidence="4 5" key="1">
    <citation type="journal article" date="2018" name="PLoS Genet.">
        <title>Population sequencing reveals clonal diversity and ancestral inbreeding in the grapevine cultivar Chardonnay.</title>
        <authorList>
            <person name="Roach M.J."/>
            <person name="Johnson D.L."/>
            <person name="Bohlmann J."/>
            <person name="van Vuuren H.J."/>
            <person name="Jones S.J."/>
            <person name="Pretorius I.S."/>
            <person name="Schmidt S.A."/>
            <person name="Borneman A.R."/>
        </authorList>
    </citation>
    <scope>NUCLEOTIDE SEQUENCE [LARGE SCALE GENOMIC DNA]</scope>
    <source>
        <strain evidence="5">cv. Chardonnay</strain>
        <tissue evidence="4">Leaf</tissue>
    </source>
</reference>
<protein>
    <submittedName>
        <fullName evidence="4">Uncharacterized protein</fullName>
    </submittedName>
</protein>
<dbReference type="SUPFAM" id="SSF48403">
    <property type="entry name" value="Ankyrin repeat"/>
    <property type="match status" value="1"/>
</dbReference>
<accession>A0A438GKX5</accession>
<proteinExistence type="predicted"/>
<evidence type="ECO:0000256" key="1">
    <source>
        <dbReference type="ARBA" id="ARBA00022737"/>
    </source>
</evidence>
<gene>
    <name evidence="4" type="ORF">CK203_057161</name>
</gene>
<keyword evidence="2 3" id="KW-0040">ANK repeat</keyword>
<keyword evidence="1" id="KW-0677">Repeat</keyword>
<name>A0A438GKX5_VITVI</name>
<dbReference type="EMBL" id="QGNW01000405">
    <property type="protein sequence ID" value="RVW72847.1"/>
    <property type="molecule type" value="Genomic_DNA"/>
</dbReference>
<evidence type="ECO:0000256" key="2">
    <source>
        <dbReference type="ARBA" id="ARBA00023043"/>
    </source>
</evidence>
<evidence type="ECO:0000313" key="4">
    <source>
        <dbReference type="EMBL" id="RVW72847.1"/>
    </source>
</evidence>
<sequence length="103" mass="11630">MMGRTALHAAVIRNDQEMTARLLKWNPDLTKEVDENGWSPLHCAAYLDSKKTALHIAANRNHQDIVKLLLSHSPDCFEQVDDKGNNVLHSAIMSERFGATRHI</sequence>